<accession>A0A1W7D0Y5</accession>
<protein>
    <recommendedName>
        <fullName evidence="3">Transcriptional regulator, AbiEi antitoxin, Type IV TA system</fullName>
    </recommendedName>
</protein>
<dbReference type="KEGG" id="smao:CAG99_19040"/>
<gene>
    <name evidence="1" type="ORF">CAG99_19040</name>
</gene>
<evidence type="ECO:0000313" key="1">
    <source>
        <dbReference type="EMBL" id="ARQ70655.1"/>
    </source>
</evidence>
<dbReference type="RefSeq" id="WP_086160505.1">
    <property type="nucleotide sequence ID" value="NZ_CP021121.1"/>
</dbReference>
<dbReference type="OrthoDB" id="4870610at2"/>
<proteinExistence type="predicted"/>
<reference evidence="1 2" key="1">
    <citation type="submission" date="2017-05" db="EMBL/GenBank/DDBJ databases">
        <title>Complete genome sequence of Streptomyces sp. SCSIO 03032 revealed the diverse biosynthetic pathways for its bioactive secondary metabolites.</title>
        <authorList>
            <person name="Ma L."/>
            <person name="Zhu Y."/>
            <person name="Zhang W."/>
            <person name="Zhang G."/>
            <person name="Tian X."/>
            <person name="Zhang S."/>
            <person name="Zhang C."/>
        </authorList>
    </citation>
    <scope>NUCLEOTIDE SEQUENCE [LARGE SCALE GENOMIC DNA]</scope>
    <source>
        <strain evidence="1 2">SCSIO 03032</strain>
    </source>
</reference>
<evidence type="ECO:0000313" key="2">
    <source>
        <dbReference type="Proteomes" id="UP000194218"/>
    </source>
</evidence>
<dbReference type="Proteomes" id="UP000194218">
    <property type="component" value="Chromosome"/>
</dbReference>
<evidence type="ECO:0008006" key="3">
    <source>
        <dbReference type="Google" id="ProtNLM"/>
    </source>
</evidence>
<dbReference type="AlphaFoldDB" id="A0A1W7D0Y5"/>
<name>A0A1W7D0Y5_9ACTN</name>
<dbReference type="EMBL" id="CP021121">
    <property type="protein sequence ID" value="ARQ70655.1"/>
    <property type="molecule type" value="Genomic_DNA"/>
</dbReference>
<keyword evidence="2" id="KW-1185">Reference proteome</keyword>
<sequence length="329" mass="35306">MTDNTPLSPQPLHRLADTSLPVLTTAELRRHGVQPAVAHRRCRPGGPWQMPLPGVFVLHHGPLTGAETLHAVLRYTGGPFGDAVITGLAALERHGFTAVPPANALDRVDVLVPQVRRLRSVGIARIVRTRHMPEPVRRGGFPLAPVARALADAVGRLSGDVPVRRLLTEAVRGGYCEPHEVLRELSRIRPAGQPQVVAAVETLLSESRALAEESLLAAVRHGGLPAPCWNVGLWLPDGPFLCAVDAYWPERAVAVRIEGGPPRQRGQAVAEPGTALRRRQTLAGLGITLVRPTPRELRCSPGAQADAIRAALRAAADRPPATYVVVLPR</sequence>
<organism evidence="1 2">
    <name type="scientific">Streptomyces marincola</name>
    <dbReference type="NCBI Taxonomy" id="2878388"/>
    <lineage>
        <taxon>Bacteria</taxon>
        <taxon>Bacillati</taxon>
        <taxon>Actinomycetota</taxon>
        <taxon>Actinomycetes</taxon>
        <taxon>Kitasatosporales</taxon>
        <taxon>Streptomycetaceae</taxon>
        <taxon>Streptomyces</taxon>
    </lineage>
</organism>